<reference evidence="1 2" key="1">
    <citation type="submission" date="2019-05" db="EMBL/GenBank/DDBJ databases">
        <title>Another draft genome of Portunus trituberculatus and its Hox gene families provides insights of decapod evolution.</title>
        <authorList>
            <person name="Jeong J.-H."/>
            <person name="Song I."/>
            <person name="Kim S."/>
            <person name="Choi T."/>
            <person name="Kim D."/>
            <person name="Ryu S."/>
            <person name="Kim W."/>
        </authorList>
    </citation>
    <scope>NUCLEOTIDE SEQUENCE [LARGE SCALE GENOMIC DNA]</scope>
    <source>
        <tissue evidence="1">Muscle</tissue>
    </source>
</reference>
<keyword evidence="2" id="KW-1185">Reference proteome</keyword>
<protein>
    <submittedName>
        <fullName evidence="1">Uncharacterized protein</fullName>
    </submittedName>
</protein>
<proteinExistence type="predicted"/>
<evidence type="ECO:0000313" key="1">
    <source>
        <dbReference type="EMBL" id="MPC37402.1"/>
    </source>
</evidence>
<sequence>MEVGKRYVETGEGEDENDLRYTSEVVLVNDKCHCKYITSQLHNIKTSHQAAGQSVRQGCFTIGFGASIKVTHKGITKLRSSLSTLKIENINQSITEQLIAKLVTICQAPVQTRITDLL</sequence>
<dbReference type="Proteomes" id="UP000324222">
    <property type="component" value="Unassembled WGS sequence"/>
</dbReference>
<dbReference type="AlphaFoldDB" id="A0A5B7ET14"/>
<comment type="caution">
    <text evidence="1">The sequence shown here is derived from an EMBL/GenBank/DDBJ whole genome shotgun (WGS) entry which is preliminary data.</text>
</comment>
<name>A0A5B7ET14_PORTR</name>
<organism evidence="1 2">
    <name type="scientific">Portunus trituberculatus</name>
    <name type="common">Swimming crab</name>
    <name type="synonym">Neptunus trituberculatus</name>
    <dbReference type="NCBI Taxonomy" id="210409"/>
    <lineage>
        <taxon>Eukaryota</taxon>
        <taxon>Metazoa</taxon>
        <taxon>Ecdysozoa</taxon>
        <taxon>Arthropoda</taxon>
        <taxon>Crustacea</taxon>
        <taxon>Multicrustacea</taxon>
        <taxon>Malacostraca</taxon>
        <taxon>Eumalacostraca</taxon>
        <taxon>Eucarida</taxon>
        <taxon>Decapoda</taxon>
        <taxon>Pleocyemata</taxon>
        <taxon>Brachyura</taxon>
        <taxon>Eubrachyura</taxon>
        <taxon>Portunoidea</taxon>
        <taxon>Portunidae</taxon>
        <taxon>Portuninae</taxon>
        <taxon>Portunus</taxon>
    </lineage>
</organism>
<gene>
    <name evidence="1" type="ORF">E2C01_030877</name>
</gene>
<evidence type="ECO:0000313" key="2">
    <source>
        <dbReference type="Proteomes" id="UP000324222"/>
    </source>
</evidence>
<dbReference type="EMBL" id="VSRR010003773">
    <property type="protein sequence ID" value="MPC37402.1"/>
    <property type="molecule type" value="Genomic_DNA"/>
</dbReference>
<accession>A0A5B7ET14</accession>